<feature type="signal peptide" evidence="3">
    <location>
        <begin position="1"/>
        <end position="20"/>
    </location>
</feature>
<keyword evidence="3" id="KW-0732">Signal</keyword>
<dbReference type="InterPro" id="IPR050432">
    <property type="entry name" value="FAD-linked_Oxidoreductases_BP"/>
</dbReference>
<feature type="chain" id="PRO_5016241118" evidence="3">
    <location>
        <begin position="21"/>
        <end position="679"/>
    </location>
</feature>
<comment type="similarity">
    <text evidence="1">Belongs to the oxygen-dependent FAD-linked oxidoreductase family.</text>
</comment>
<gene>
    <name evidence="5" type="ORF">BO71DRAFT_386243</name>
</gene>
<evidence type="ECO:0000313" key="5">
    <source>
        <dbReference type="EMBL" id="PYH91117.1"/>
    </source>
</evidence>
<dbReference type="InterPro" id="IPR036318">
    <property type="entry name" value="FAD-bd_PCMH-like_sf"/>
</dbReference>
<reference evidence="5 6" key="1">
    <citation type="submission" date="2018-02" db="EMBL/GenBank/DDBJ databases">
        <title>The genomes of Aspergillus section Nigri reveals drivers in fungal speciation.</title>
        <authorList>
            <consortium name="DOE Joint Genome Institute"/>
            <person name="Vesth T.C."/>
            <person name="Nybo J."/>
            <person name="Theobald S."/>
            <person name="Brandl J."/>
            <person name="Frisvad J.C."/>
            <person name="Nielsen K.F."/>
            <person name="Lyhne E.K."/>
            <person name="Kogle M.E."/>
            <person name="Kuo A."/>
            <person name="Riley R."/>
            <person name="Clum A."/>
            <person name="Nolan M."/>
            <person name="Lipzen A."/>
            <person name="Salamov A."/>
            <person name="Henrissat B."/>
            <person name="Wiebenga A."/>
            <person name="De vries R.P."/>
            <person name="Grigoriev I.V."/>
            <person name="Mortensen U.H."/>
            <person name="Andersen M.R."/>
            <person name="Baker S.E."/>
        </authorList>
    </citation>
    <scope>NUCLEOTIDE SEQUENCE [LARGE SCALE GENOMIC DNA]</scope>
    <source>
        <strain evidence="5 6">CBS 707.79</strain>
    </source>
</reference>
<dbReference type="STRING" id="1448320.A0A319D9H6"/>
<evidence type="ECO:0000256" key="3">
    <source>
        <dbReference type="SAM" id="SignalP"/>
    </source>
</evidence>
<dbReference type="SUPFAM" id="SSF56176">
    <property type="entry name" value="FAD-binding/transporter-associated domain-like"/>
    <property type="match status" value="1"/>
</dbReference>
<protein>
    <submittedName>
        <fullName evidence="5">Oxidoreductase</fullName>
    </submittedName>
</protein>
<proteinExistence type="inferred from homology"/>
<organism evidence="5 6">
    <name type="scientific">Aspergillus ellipticus CBS 707.79</name>
    <dbReference type="NCBI Taxonomy" id="1448320"/>
    <lineage>
        <taxon>Eukaryota</taxon>
        <taxon>Fungi</taxon>
        <taxon>Dikarya</taxon>
        <taxon>Ascomycota</taxon>
        <taxon>Pezizomycotina</taxon>
        <taxon>Eurotiomycetes</taxon>
        <taxon>Eurotiomycetidae</taxon>
        <taxon>Eurotiales</taxon>
        <taxon>Aspergillaceae</taxon>
        <taxon>Aspergillus</taxon>
        <taxon>Aspergillus subgen. Circumdati</taxon>
    </lineage>
</organism>
<dbReference type="InterPro" id="IPR006094">
    <property type="entry name" value="Oxid_FAD_bind_N"/>
</dbReference>
<accession>A0A319D9H6</accession>
<keyword evidence="2" id="KW-0560">Oxidoreductase</keyword>
<evidence type="ECO:0000259" key="4">
    <source>
        <dbReference type="PROSITE" id="PS51387"/>
    </source>
</evidence>
<dbReference type="AlphaFoldDB" id="A0A319D9H6"/>
<evidence type="ECO:0000313" key="6">
    <source>
        <dbReference type="Proteomes" id="UP000247810"/>
    </source>
</evidence>
<dbReference type="InterPro" id="IPR012951">
    <property type="entry name" value="BBE"/>
</dbReference>
<keyword evidence="6" id="KW-1185">Reference proteome</keyword>
<name>A0A319D9H6_9EURO</name>
<dbReference type="Pfam" id="PF01565">
    <property type="entry name" value="FAD_binding_4"/>
    <property type="match status" value="1"/>
</dbReference>
<dbReference type="PANTHER" id="PTHR13878:SF91">
    <property type="entry name" value="FAD BINDING DOMAIN PROTEIN (AFU_ORTHOLOGUE AFUA_6G12070)-RELATED"/>
    <property type="match status" value="1"/>
</dbReference>
<dbReference type="Gene3D" id="3.30.465.10">
    <property type="match status" value="2"/>
</dbReference>
<dbReference type="InterPro" id="IPR016166">
    <property type="entry name" value="FAD-bd_PCMH"/>
</dbReference>
<dbReference type="PROSITE" id="PS51387">
    <property type="entry name" value="FAD_PCMH"/>
    <property type="match status" value="1"/>
</dbReference>
<feature type="domain" description="FAD-binding PCMH-type" evidence="4">
    <location>
        <begin position="183"/>
        <end position="363"/>
    </location>
</feature>
<dbReference type="VEuPathDB" id="FungiDB:BO71DRAFT_386243"/>
<dbReference type="Proteomes" id="UP000247810">
    <property type="component" value="Unassembled WGS sequence"/>
</dbReference>
<dbReference type="Gene3D" id="3.40.462.20">
    <property type="match status" value="1"/>
</dbReference>
<dbReference type="OrthoDB" id="9983560at2759"/>
<dbReference type="Pfam" id="PF08031">
    <property type="entry name" value="BBE"/>
    <property type="match status" value="1"/>
</dbReference>
<dbReference type="InterPro" id="IPR016169">
    <property type="entry name" value="FAD-bd_PCMH_sub2"/>
</dbReference>
<evidence type="ECO:0000256" key="2">
    <source>
        <dbReference type="ARBA" id="ARBA00023002"/>
    </source>
</evidence>
<evidence type="ECO:0000256" key="1">
    <source>
        <dbReference type="ARBA" id="ARBA00005466"/>
    </source>
</evidence>
<dbReference type="PANTHER" id="PTHR13878">
    <property type="entry name" value="GULONOLACTONE OXIDASE"/>
    <property type="match status" value="1"/>
</dbReference>
<dbReference type="EMBL" id="KZ825955">
    <property type="protein sequence ID" value="PYH91117.1"/>
    <property type="molecule type" value="Genomic_DNA"/>
</dbReference>
<dbReference type="GO" id="GO:0016491">
    <property type="term" value="F:oxidoreductase activity"/>
    <property type="evidence" value="ECO:0007669"/>
    <property type="project" value="UniProtKB-KW"/>
</dbReference>
<dbReference type="GO" id="GO:0071949">
    <property type="term" value="F:FAD binding"/>
    <property type="evidence" value="ECO:0007669"/>
    <property type="project" value="InterPro"/>
</dbReference>
<sequence length="679" mass="73390">MRGSLSLGLATSVVASIASAQSAAVSLGPAATTVTTSPSAAPPYFSGEAVQLTDEVLVKVAAALKNETLSRVFAFGATNGTSAAVNGSRHSCKVLPGDAAWPAGSTWSIFDQLLGGSLIKPAPLAAYCYPDWPQYDADKCSDITTDWFDGYFQSSDPASIMLPLYEGRTCMPTGYNWTTTCTQGAYPAYVVNASTAAEVQLAVNFARNQNLRLVVKNTGHDFNGKASGKGALSIWTHNLKDKAFYPSFEADNGYSGPAVKLGTGVQAYEAYEFAKESSVTVIGGEGATVGVAGGYTFGGGHSPLSSLYGMAADQVLALEVVLPDGRFITATSKQNSDVFWMLRGGGGSTIGVVTSLTVRAYPKLPTTTVTFNYTISDAPSVNAFWASIGAYLDNFERLVDAGSYGYYYLGASSLEFGTSYAGDTDYYFRMESLVAPNMTIAETKTLLQPWYDALDALNISYTPWYNHADNLHVLHTHYRKVLTDWSSHDVWEVAFPLESVGSDVVKTASRLLPRSVFEAEELRNQTLLAHKDAIEKQGLFIAGFHITGTGLAIEPPTDNAVLPAWRDALAHVIVGSEWNFTSSWDTVYDWTLFVTEWMDVMRGIAPDSGAYMSEGDLLEPNLQEAFYGSNYPRLYELKQQYDPTGLFFALTAVGAEGWEVQTTDPLPYSWNNNGRLCPK</sequence>